<evidence type="ECO:0000313" key="2">
    <source>
        <dbReference type="EMBL" id="KAG0449997.1"/>
    </source>
</evidence>
<sequence length="127" mass="14504">MVSGYIIPFLLSPSLMQLLHTWSEKDANMEVDKDINGYLFLLNLTNRFFASKQCRGSAGLQCNQNWRFSLWSFISSQAIGVKSPRKHSISTNPSPKLKKSLNAMIYPWMWHVELNCSKESTSTTTLI</sequence>
<dbReference type="AlphaFoldDB" id="A0A835PGN2"/>
<reference evidence="3 4" key="1">
    <citation type="journal article" date="2020" name="Nat. Food">
        <title>A phased Vanilla planifolia genome enables genetic improvement of flavour and production.</title>
        <authorList>
            <person name="Hasing T."/>
            <person name="Tang H."/>
            <person name="Brym M."/>
            <person name="Khazi F."/>
            <person name="Huang T."/>
            <person name="Chambers A.H."/>
        </authorList>
    </citation>
    <scope>NUCLEOTIDE SEQUENCE [LARGE SCALE GENOMIC DNA]</scope>
    <source>
        <tissue evidence="2">Leaf</tissue>
    </source>
</reference>
<accession>A0A835PGN2</accession>
<comment type="caution">
    <text evidence="2">The sequence shown here is derived from an EMBL/GenBank/DDBJ whole genome shotgun (WGS) entry which is preliminary data.</text>
</comment>
<evidence type="ECO:0000313" key="4">
    <source>
        <dbReference type="Proteomes" id="UP000639772"/>
    </source>
</evidence>
<organism evidence="2 4">
    <name type="scientific">Vanilla planifolia</name>
    <name type="common">Vanilla</name>
    <dbReference type="NCBI Taxonomy" id="51239"/>
    <lineage>
        <taxon>Eukaryota</taxon>
        <taxon>Viridiplantae</taxon>
        <taxon>Streptophyta</taxon>
        <taxon>Embryophyta</taxon>
        <taxon>Tracheophyta</taxon>
        <taxon>Spermatophyta</taxon>
        <taxon>Magnoliopsida</taxon>
        <taxon>Liliopsida</taxon>
        <taxon>Asparagales</taxon>
        <taxon>Orchidaceae</taxon>
        <taxon>Vanilloideae</taxon>
        <taxon>Vanilleae</taxon>
        <taxon>Vanilla</taxon>
    </lineage>
</organism>
<proteinExistence type="predicted"/>
<evidence type="ECO:0000313" key="1">
    <source>
        <dbReference type="EMBL" id="KAG0449964.1"/>
    </source>
</evidence>
<protein>
    <submittedName>
        <fullName evidence="2">Uncharacterized protein</fullName>
    </submittedName>
</protein>
<keyword evidence="3" id="KW-1185">Reference proteome</keyword>
<dbReference type="Proteomes" id="UP000636800">
    <property type="component" value="Unassembled WGS sequence"/>
</dbReference>
<name>A0A835PGN2_VANPL</name>
<dbReference type="Proteomes" id="UP000639772">
    <property type="component" value="Unassembled WGS sequence"/>
</dbReference>
<dbReference type="EMBL" id="JADCNL010000145">
    <property type="protein sequence ID" value="KAG0449964.1"/>
    <property type="molecule type" value="Genomic_DNA"/>
</dbReference>
<dbReference type="EMBL" id="JADCNM010000146">
    <property type="protein sequence ID" value="KAG0449997.1"/>
    <property type="molecule type" value="Genomic_DNA"/>
</dbReference>
<evidence type="ECO:0000313" key="3">
    <source>
        <dbReference type="Proteomes" id="UP000636800"/>
    </source>
</evidence>
<gene>
    <name evidence="2" type="ORF">HPP92_026990</name>
    <name evidence="1" type="ORF">HPP92_027133</name>
</gene>